<evidence type="ECO:0000313" key="3">
    <source>
        <dbReference type="Proteomes" id="UP000317371"/>
    </source>
</evidence>
<dbReference type="AlphaFoldDB" id="A0A540VBN6"/>
<evidence type="ECO:0000256" key="1">
    <source>
        <dbReference type="SAM" id="Phobius"/>
    </source>
</evidence>
<gene>
    <name evidence="2" type="ORF">FKZ61_18010</name>
</gene>
<dbReference type="EMBL" id="VIGC01000027">
    <property type="protein sequence ID" value="TQE94174.1"/>
    <property type="molecule type" value="Genomic_DNA"/>
</dbReference>
<sequence length="57" mass="5712">MYLPVLIKDEKGQSLAEYGLLLALIAVVVVGTIAALGGEIADAFSAIVAELGGAQAP</sequence>
<evidence type="ECO:0000313" key="2">
    <source>
        <dbReference type="EMBL" id="TQE94174.1"/>
    </source>
</evidence>
<accession>A0A540VBN6</accession>
<proteinExistence type="predicted"/>
<organism evidence="2 3">
    <name type="scientific">Litorilinea aerophila</name>
    <dbReference type="NCBI Taxonomy" id="1204385"/>
    <lineage>
        <taxon>Bacteria</taxon>
        <taxon>Bacillati</taxon>
        <taxon>Chloroflexota</taxon>
        <taxon>Caldilineae</taxon>
        <taxon>Caldilineales</taxon>
        <taxon>Caldilineaceae</taxon>
        <taxon>Litorilinea</taxon>
    </lineage>
</organism>
<keyword evidence="1" id="KW-1133">Transmembrane helix</keyword>
<name>A0A540VBN6_9CHLR</name>
<keyword evidence="1" id="KW-0812">Transmembrane</keyword>
<dbReference type="Pfam" id="PF04964">
    <property type="entry name" value="Flp_Fap"/>
    <property type="match status" value="1"/>
</dbReference>
<keyword evidence="1" id="KW-0472">Membrane</keyword>
<dbReference type="InParanoid" id="A0A540VBN6"/>
<keyword evidence="3" id="KW-1185">Reference proteome</keyword>
<feature type="transmembrane region" description="Helical" evidence="1">
    <location>
        <begin position="20"/>
        <end position="38"/>
    </location>
</feature>
<protein>
    <submittedName>
        <fullName evidence="2">Flp family type IVb pilin</fullName>
    </submittedName>
</protein>
<dbReference type="Proteomes" id="UP000317371">
    <property type="component" value="Unassembled WGS sequence"/>
</dbReference>
<reference evidence="2 3" key="1">
    <citation type="submission" date="2019-06" db="EMBL/GenBank/DDBJ databases">
        <title>Genome sequence of Litorilinea aerophila BAA-2444.</title>
        <authorList>
            <person name="Maclea K.S."/>
            <person name="Maurais E.G."/>
            <person name="Iannazzi L.C."/>
        </authorList>
    </citation>
    <scope>NUCLEOTIDE SEQUENCE [LARGE SCALE GENOMIC DNA]</scope>
    <source>
        <strain evidence="2 3">ATCC BAA-2444</strain>
    </source>
</reference>
<dbReference type="InterPro" id="IPR007047">
    <property type="entry name" value="Flp_Fap"/>
</dbReference>
<comment type="caution">
    <text evidence="2">The sequence shown here is derived from an EMBL/GenBank/DDBJ whole genome shotgun (WGS) entry which is preliminary data.</text>
</comment>